<dbReference type="AlphaFoldDB" id="A0A942T7M7"/>
<protein>
    <submittedName>
        <fullName evidence="2">NADP-dependent oxidoreductase</fullName>
    </submittedName>
</protein>
<gene>
    <name evidence="3" type="ORF">KHB02_021210</name>
    <name evidence="2" type="ORF">KHB02_34875</name>
</gene>
<dbReference type="InterPro" id="IPR050700">
    <property type="entry name" value="YIM1/Zinc_Alcohol_DH_Fams"/>
</dbReference>
<dbReference type="SUPFAM" id="SSF51735">
    <property type="entry name" value="NAD(P)-binding Rossmann-fold domains"/>
    <property type="match status" value="1"/>
</dbReference>
<dbReference type="InterPro" id="IPR020843">
    <property type="entry name" value="ER"/>
</dbReference>
<dbReference type="Pfam" id="PF08240">
    <property type="entry name" value="ADH_N"/>
    <property type="match status" value="1"/>
</dbReference>
<evidence type="ECO:0000313" key="4">
    <source>
        <dbReference type="Proteomes" id="UP000677265"/>
    </source>
</evidence>
<dbReference type="InterPro" id="IPR036291">
    <property type="entry name" value="NAD(P)-bd_dom_sf"/>
</dbReference>
<dbReference type="PANTHER" id="PTHR11695">
    <property type="entry name" value="ALCOHOL DEHYDROGENASE RELATED"/>
    <property type="match status" value="1"/>
</dbReference>
<name>A0A942T7M7_9BACI</name>
<evidence type="ECO:0000313" key="2">
    <source>
        <dbReference type="EMBL" id="MBS4186551.1"/>
    </source>
</evidence>
<evidence type="ECO:0000313" key="3">
    <source>
        <dbReference type="EMBL" id="MCH6268050.1"/>
    </source>
</evidence>
<dbReference type="EMBL" id="JAGYPE010000007">
    <property type="protein sequence ID" value="MBS4186551.1"/>
    <property type="molecule type" value="Genomic_DNA"/>
</dbReference>
<dbReference type="InterPro" id="IPR011032">
    <property type="entry name" value="GroES-like_sf"/>
</dbReference>
<comment type="caution">
    <text evidence="2">The sequence shown here is derived from an EMBL/GenBank/DDBJ whole genome shotgun (WGS) entry which is preliminary data.</text>
</comment>
<dbReference type="Gene3D" id="3.90.180.10">
    <property type="entry name" value="Medium-chain alcohol dehydrogenases, catalytic domain"/>
    <property type="match status" value="1"/>
</dbReference>
<accession>A0A942T7M7</accession>
<dbReference type="RefSeq" id="WP_213146345.1">
    <property type="nucleotide sequence ID" value="NZ_JAGYPE020000047.1"/>
</dbReference>
<dbReference type="SMART" id="SM00829">
    <property type="entry name" value="PKS_ER"/>
    <property type="match status" value="1"/>
</dbReference>
<feature type="domain" description="Enoyl reductase (ER)" evidence="1">
    <location>
        <begin position="10"/>
        <end position="329"/>
    </location>
</feature>
<dbReference type="EMBL" id="JAGYPE020000047">
    <property type="protein sequence ID" value="MCH6268050.1"/>
    <property type="molecule type" value="Genomic_DNA"/>
</dbReference>
<organism evidence="2">
    <name type="scientific">Neobacillus citreus</name>
    <dbReference type="NCBI Taxonomy" id="2833578"/>
    <lineage>
        <taxon>Bacteria</taxon>
        <taxon>Bacillati</taxon>
        <taxon>Bacillota</taxon>
        <taxon>Bacilli</taxon>
        <taxon>Bacillales</taxon>
        <taxon>Bacillaceae</taxon>
        <taxon>Neobacillus</taxon>
    </lineage>
</organism>
<dbReference type="SUPFAM" id="SSF50129">
    <property type="entry name" value="GroES-like"/>
    <property type="match status" value="1"/>
</dbReference>
<dbReference type="Proteomes" id="UP000677265">
    <property type="component" value="Unassembled WGS sequence"/>
</dbReference>
<keyword evidence="4" id="KW-1185">Reference proteome</keyword>
<proteinExistence type="predicted"/>
<dbReference type="CDD" id="cd05289">
    <property type="entry name" value="MDR_like_2"/>
    <property type="match status" value="1"/>
</dbReference>
<evidence type="ECO:0000259" key="1">
    <source>
        <dbReference type="SMART" id="SM00829"/>
    </source>
</evidence>
<reference evidence="2" key="1">
    <citation type="submission" date="2021-05" db="EMBL/GenBank/DDBJ databases">
        <title>Novel Bacillus species.</title>
        <authorList>
            <person name="Liu G."/>
        </authorList>
    </citation>
    <scope>NUCLEOTIDE SEQUENCE</scope>
    <source>
        <strain evidence="2 4">FJAT-50051</strain>
    </source>
</reference>
<dbReference type="Pfam" id="PF13602">
    <property type="entry name" value="ADH_zinc_N_2"/>
    <property type="match status" value="1"/>
</dbReference>
<dbReference type="PANTHER" id="PTHR11695:SF294">
    <property type="entry name" value="RETICULON-4-INTERACTING PROTEIN 1, MITOCHONDRIAL"/>
    <property type="match status" value="1"/>
</dbReference>
<sequence length="332" mass="36664">MKAMVIDRYGKNVPLRLMERPTPLVGEHEVLVEIHAASINPVDFKIRDGIVRLLAKYEFPLTLGNDFSGTIIQVGSKVTKFSIGDEVYGRPRKTRIGTFAEMVAVHEDDIALKPGNLSFEEAASIPLVGLTTIQAFEMMGLKAGHKIFIPAGSGGVGTFAIQLAKEMGAFVATTVSEKGYDLVKSLGADVIVNYKKESFAEILKDYDAVFDTVGKDTLIKSFEILKPPGKIVSIAALPDAKFARKENLGLFRMILFSLVNLKTASLEKKYNVEYLYHFMKPSGKQLTFIKGLIEQGKIIPVIDRVYPFVDTQEALDYVETGRAKGKVIVRIK</sequence>
<dbReference type="GO" id="GO:0016491">
    <property type="term" value="F:oxidoreductase activity"/>
    <property type="evidence" value="ECO:0007669"/>
    <property type="project" value="InterPro"/>
</dbReference>
<dbReference type="InterPro" id="IPR013154">
    <property type="entry name" value="ADH-like_N"/>
</dbReference>
<dbReference type="Gene3D" id="3.40.50.720">
    <property type="entry name" value="NAD(P)-binding Rossmann-like Domain"/>
    <property type="match status" value="1"/>
</dbReference>